<dbReference type="Pfam" id="PF00682">
    <property type="entry name" value="HMGL-like"/>
    <property type="match status" value="1"/>
</dbReference>
<organism evidence="4">
    <name type="scientific">Desulfitobacterium hafniense</name>
    <name type="common">Desulfitobacterium frappieri</name>
    <dbReference type="NCBI Taxonomy" id="49338"/>
    <lineage>
        <taxon>Bacteria</taxon>
        <taxon>Bacillati</taxon>
        <taxon>Bacillota</taxon>
        <taxon>Clostridia</taxon>
        <taxon>Eubacteriales</taxon>
        <taxon>Desulfitobacteriaceae</taxon>
        <taxon>Desulfitobacterium</taxon>
    </lineage>
</organism>
<evidence type="ECO:0000313" key="4">
    <source>
        <dbReference type="EMBL" id="CDX00896.1"/>
    </source>
</evidence>
<keyword evidence="4" id="KW-0012">Acyltransferase</keyword>
<keyword evidence="5" id="KW-0456">Lyase</keyword>
<dbReference type="Gene3D" id="3.20.20.70">
    <property type="entry name" value="Aldolase class I"/>
    <property type="match status" value="1"/>
</dbReference>
<dbReference type="GO" id="GO:0016829">
    <property type="term" value="F:lyase activity"/>
    <property type="evidence" value="ECO:0007669"/>
    <property type="project" value="UniProtKB-KW"/>
</dbReference>
<dbReference type="InterPro" id="IPR000891">
    <property type="entry name" value="PYR_CT"/>
</dbReference>
<dbReference type="RefSeq" id="WP_005814048.1">
    <property type="nucleotide sequence ID" value="NZ_CABKQQ010000051.1"/>
</dbReference>
<feature type="domain" description="Pyruvate carboxyltransferase" evidence="3">
    <location>
        <begin position="31"/>
        <end position="286"/>
    </location>
</feature>
<reference evidence="5 6" key="2">
    <citation type="submission" date="2015-12" db="EMBL/GenBank/DDBJ databases">
        <title>Draft Genome Sequence of Desulfitobacterium hafniense Strain DH, a Sulfate-reducing Bacterium Isolated from Paddy Soils.</title>
        <authorList>
            <person name="Bao P."/>
            <person name="Zhang X."/>
            <person name="Li G."/>
        </authorList>
    </citation>
    <scope>NUCLEOTIDE SEQUENCE [LARGE SCALE GENOMIC DNA]</scope>
    <source>
        <strain evidence="5 6">DH</strain>
    </source>
</reference>
<comment type="similarity">
    <text evidence="2">Belongs to the alpha-IPM synthase/homocitrate synthase family.</text>
</comment>
<dbReference type="PANTHER" id="PTHR42880:SF1">
    <property type="entry name" value="ISOPROPYLMALATE_HOMOCITRATE_CITRAMALATE SYNTHASE FAMILY PROTEIN"/>
    <property type="match status" value="1"/>
</dbReference>
<keyword evidence="1 2" id="KW-0808">Transferase</keyword>
<dbReference type="PROSITE" id="PS50991">
    <property type="entry name" value="PYR_CT"/>
    <property type="match status" value="1"/>
</dbReference>
<name>A0A098AZ45_DESHA</name>
<dbReference type="SUPFAM" id="SSF51569">
    <property type="entry name" value="Aldolase"/>
    <property type="match status" value="1"/>
</dbReference>
<dbReference type="PROSITE" id="PS00815">
    <property type="entry name" value="AIPM_HOMOCIT_SYNTH_1"/>
    <property type="match status" value="1"/>
</dbReference>
<evidence type="ECO:0000313" key="6">
    <source>
        <dbReference type="Proteomes" id="UP000054623"/>
    </source>
</evidence>
<dbReference type="OrthoDB" id="9804858at2"/>
<accession>A0A098AZ45</accession>
<evidence type="ECO:0000313" key="5">
    <source>
        <dbReference type="EMBL" id="KTE90334.1"/>
    </source>
</evidence>
<gene>
    <name evidence="5" type="ORF">AT727_06995</name>
    <name evidence="4" type="ORF">DPCES_1009</name>
</gene>
<reference evidence="4" key="1">
    <citation type="submission" date="2014-07" db="EMBL/GenBank/DDBJ databases">
        <authorList>
            <person name="Hornung V.Bastian."/>
        </authorList>
    </citation>
    <scope>NUCLEOTIDE SEQUENCE</scope>
    <source>
        <strain evidence="4">PCE-S</strain>
    </source>
</reference>
<dbReference type="PROSITE" id="PS00816">
    <property type="entry name" value="AIPM_HOMOCIT_SYNTH_2"/>
    <property type="match status" value="1"/>
</dbReference>
<evidence type="ECO:0000256" key="2">
    <source>
        <dbReference type="RuleBase" id="RU003523"/>
    </source>
</evidence>
<dbReference type="EMBL" id="LOCK01000039">
    <property type="protein sequence ID" value="KTE90334.1"/>
    <property type="molecule type" value="Genomic_DNA"/>
</dbReference>
<dbReference type="InterPro" id="IPR013785">
    <property type="entry name" value="Aldolase_TIM"/>
</dbReference>
<dbReference type="Proteomes" id="UP000054623">
    <property type="component" value="Unassembled WGS sequence"/>
</dbReference>
<dbReference type="GO" id="GO:0003852">
    <property type="term" value="F:2-isopropylmalate synthase activity"/>
    <property type="evidence" value="ECO:0007669"/>
    <property type="project" value="UniProtKB-EC"/>
</dbReference>
<dbReference type="PANTHER" id="PTHR42880">
    <property type="entry name" value="HOMOCITRATE SYNTHASE"/>
    <property type="match status" value="1"/>
</dbReference>
<dbReference type="GO" id="GO:0019752">
    <property type="term" value="P:carboxylic acid metabolic process"/>
    <property type="evidence" value="ECO:0007669"/>
    <property type="project" value="InterPro"/>
</dbReference>
<proteinExistence type="inferred from homology"/>
<dbReference type="InterPro" id="IPR002034">
    <property type="entry name" value="AIPM/Hcit_synth_CS"/>
</dbReference>
<dbReference type="Gene3D" id="1.10.238.260">
    <property type="match status" value="1"/>
</dbReference>
<dbReference type="PATRIC" id="fig|49338.4.peg.1092"/>
<evidence type="ECO:0000256" key="1">
    <source>
        <dbReference type="ARBA" id="ARBA00022679"/>
    </source>
</evidence>
<sequence length="404" mass="45102">MNGKWWTKDWWVSEYNYHEEVVKDLHLPQKIEIHDATLRDGEQTPGVVFSKEDKVRIAELLAEVGVDRVEAGMPAVSKDDAQAIEEIAKRNLGPKIMVFCRAMREDVDRAVDCGANGIVLEAPSGYPKLKYQFASKWTEESLTEAVINTINYAKEKGLFVNYFPFDTTRAELPFLKRLLTNVTTQAKPDSVTVVDTTGSITPTAMRFLVRQVRETIALPLEVHTHNDFGLGTATTFAAVEEGVQVVHSCINGLGERTGNTALEEIALGLKLLYGIELPKFNFQKLSELSQEVQRMSGKTLAQNKPVVGLLPFTREIGLGMKVLEDYPTAVFPFMPDFVGQKMKIVMGKKSGKESVLMKLEGAGLKANEEQVQEIVARTKAAGIAKRNWLEDEEFLVIARQVLDR</sequence>
<dbReference type="EMBL" id="LK996017">
    <property type="protein sequence ID" value="CDX00896.1"/>
    <property type="molecule type" value="Genomic_DNA"/>
</dbReference>
<evidence type="ECO:0000259" key="3">
    <source>
        <dbReference type="PROSITE" id="PS50991"/>
    </source>
</evidence>
<dbReference type="EC" id="2.3.3.13" evidence="4"/>
<dbReference type="AlphaFoldDB" id="A0A098AZ45"/>
<protein>
    <submittedName>
        <fullName evidence="4">(R)-citramalate synthase CimA</fullName>
        <ecNumber evidence="4">2.3.3.13</ecNumber>
    </submittedName>
    <submittedName>
        <fullName evidence="5">3-hydroxy-3-methylglutaryl-CoA lyase</fullName>
    </submittedName>
</protein>